<dbReference type="InterPro" id="IPR050481">
    <property type="entry name" value="UDP-glycosyltransf_plant"/>
</dbReference>
<keyword evidence="2 4" id="KW-0328">Glycosyltransferase</keyword>
<evidence type="ECO:0000313" key="7">
    <source>
        <dbReference type="Proteomes" id="UP001163823"/>
    </source>
</evidence>
<gene>
    <name evidence="6" type="ORF">O6P43_000789</name>
</gene>
<organism evidence="6 7">
    <name type="scientific">Quillaja saponaria</name>
    <name type="common">Soap bark tree</name>
    <dbReference type="NCBI Taxonomy" id="32244"/>
    <lineage>
        <taxon>Eukaryota</taxon>
        <taxon>Viridiplantae</taxon>
        <taxon>Streptophyta</taxon>
        <taxon>Embryophyta</taxon>
        <taxon>Tracheophyta</taxon>
        <taxon>Spermatophyta</taxon>
        <taxon>Magnoliopsida</taxon>
        <taxon>eudicotyledons</taxon>
        <taxon>Gunneridae</taxon>
        <taxon>Pentapetalae</taxon>
        <taxon>rosids</taxon>
        <taxon>fabids</taxon>
        <taxon>Fabales</taxon>
        <taxon>Quillajaceae</taxon>
        <taxon>Quillaja</taxon>
    </lineage>
</organism>
<dbReference type="PROSITE" id="PS00375">
    <property type="entry name" value="UDPGT"/>
    <property type="match status" value="1"/>
</dbReference>
<dbReference type="EMBL" id="JARAOO010000001">
    <property type="protein sequence ID" value="KAJ7981541.1"/>
    <property type="molecule type" value="Genomic_DNA"/>
</dbReference>
<name>A0AAD7QIR4_QUISA</name>
<evidence type="ECO:0000256" key="1">
    <source>
        <dbReference type="ARBA" id="ARBA00009995"/>
    </source>
</evidence>
<dbReference type="GO" id="GO:0035251">
    <property type="term" value="F:UDP-glucosyltransferase activity"/>
    <property type="evidence" value="ECO:0007669"/>
    <property type="project" value="InterPro"/>
</dbReference>
<keyword evidence="3 4" id="KW-0808">Transferase</keyword>
<dbReference type="FunFam" id="3.40.50.2000:FF:000037">
    <property type="entry name" value="Glycosyltransferase"/>
    <property type="match status" value="1"/>
</dbReference>
<dbReference type="Gene3D" id="3.40.50.2000">
    <property type="entry name" value="Glycogen Phosphorylase B"/>
    <property type="match status" value="2"/>
</dbReference>
<dbReference type="SUPFAM" id="SSF53756">
    <property type="entry name" value="UDP-Glycosyltransferase/glycogen phosphorylase"/>
    <property type="match status" value="1"/>
</dbReference>
<dbReference type="KEGG" id="qsa:O6P43_000789"/>
<evidence type="ECO:0000313" key="6">
    <source>
        <dbReference type="EMBL" id="KAJ7981541.1"/>
    </source>
</evidence>
<dbReference type="InterPro" id="IPR035595">
    <property type="entry name" value="UDP_glycos_trans_CS"/>
</dbReference>
<dbReference type="InterPro" id="IPR002213">
    <property type="entry name" value="UDP_glucos_trans"/>
</dbReference>
<dbReference type="PANTHER" id="PTHR48049">
    <property type="entry name" value="GLYCOSYLTRANSFERASE"/>
    <property type="match status" value="1"/>
</dbReference>
<reference evidence="6 7" key="1">
    <citation type="journal article" date="2023" name="Science">
        <title>Elucidation of the pathway for biosynthesis of saponin adjuvants from the soapbark tree.</title>
        <authorList>
            <person name="Reed J."/>
            <person name="Orme A."/>
            <person name="El-Demerdash A."/>
            <person name="Owen C."/>
            <person name="Martin L.B.B."/>
            <person name="Misra R.C."/>
            <person name="Kikuchi S."/>
            <person name="Rejzek M."/>
            <person name="Martin A.C."/>
            <person name="Harkess A."/>
            <person name="Leebens-Mack J."/>
            <person name="Louveau T."/>
            <person name="Stephenson M.J."/>
            <person name="Osbourn A."/>
        </authorList>
    </citation>
    <scope>NUCLEOTIDE SEQUENCE [LARGE SCALE GENOMIC DNA]</scope>
    <source>
        <strain evidence="6">S10</strain>
    </source>
</reference>
<dbReference type="FunFam" id="3.40.50.2000:FF:000087">
    <property type="entry name" value="Glycosyltransferase"/>
    <property type="match status" value="1"/>
</dbReference>
<accession>A0AAD7QIR4</accession>
<dbReference type="CDD" id="cd03784">
    <property type="entry name" value="GT1_Gtf-like"/>
    <property type="match status" value="1"/>
</dbReference>
<sequence length="459" mass="51347">MDAPHLHIVVYPWFALGHLIPYLQLSNKLAKEGHKISFFIPRKTKAKLEPFNLYPNLITFIPITVPHVDGLPLGAETTADVPYSLFPHIMTAMDLTENDIEHFLHDLKPSIVFFDFTHWMPKLTRRLGIKSVQYFIVSPVAIGYGCSHERQQGIGGSNLTEAQLSVPPSGYPDSSIKLHVHEARAMALRRKWKFGGNVLFYERLYNGLIGSDALGFRTCREIDGPFVDYLEKEFGKPVLLSGILIPETPTSALDKKWATWLGGFRAGSVIYCAFGSECILKQEQFQELLLGLEQSGMPFLAALKPPMGFKSVEAALPDGFHERVEGKGIVEGGWIQQQLILEHPSIGCFVTHCGRGSLSEALVNQCQLVLLPHEGDHIFNARLMSNNLKVGVEVEKGEEDGLFTKESVCKAVRTVMDDDNETGREIRANKTKLRQLLLSNNLETSYIDTFCEQLQALLK</sequence>
<protein>
    <recommendedName>
        <fullName evidence="5">Glycosyltransferase</fullName>
        <ecNumber evidence="5">2.4.1.-</ecNumber>
    </recommendedName>
</protein>
<evidence type="ECO:0000256" key="2">
    <source>
        <dbReference type="ARBA" id="ARBA00022676"/>
    </source>
</evidence>
<comment type="caution">
    <text evidence="6">The sequence shown here is derived from an EMBL/GenBank/DDBJ whole genome shotgun (WGS) entry which is preliminary data.</text>
</comment>
<dbReference type="PANTHER" id="PTHR48049:SF167">
    <property type="entry name" value="GLYCOSYLTRANSFERASE"/>
    <property type="match status" value="1"/>
</dbReference>
<keyword evidence="7" id="KW-1185">Reference proteome</keyword>
<dbReference type="EMBL" id="JARAOO010000001">
    <property type="protein sequence ID" value="KAJ7981542.1"/>
    <property type="molecule type" value="Genomic_DNA"/>
</dbReference>
<evidence type="ECO:0000256" key="5">
    <source>
        <dbReference type="RuleBase" id="RU362057"/>
    </source>
</evidence>
<dbReference type="Proteomes" id="UP001163823">
    <property type="component" value="Chromosome 1"/>
</dbReference>
<evidence type="ECO:0000256" key="4">
    <source>
        <dbReference type="RuleBase" id="RU003718"/>
    </source>
</evidence>
<comment type="similarity">
    <text evidence="1 4">Belongs to the UDP-glycosyltransferase family.</text>
</comment>
<dbReference type="AlphaFoldDB" id="A0AAD7QIR4"/>
<dbReference type="Pfam" id="PF00201">
    <property type="entry name" value="UDPGT"/>
    <property type="match status" value="1"/>
</dbReference>
<dbReference type="EC" id="2.4.1.-" evidence="5"/>
<evidence type="ECO:0000256" key="3">
    <source>
        <dbReference type="ARBA" id="ARBA00022679"/>
    </source>
</evidence>
<proteinExistence type="inferred from homology"/>